<comment type="caution">
    <text evidence="9">The sequence shown here is derived from an EMBL/GenBank/DDBJ whole genome shotgun (WGS) entry which is preliminary data.</text>
</comment>
<organism evidence="9 10">
    <name type="scientific">Araneus ventricosus</name>
    <name type="common">Orbweaver spider</name>
    <name type="synonym">Epeira ventricosa</name>
    <dbReference type="NCBI Taxonomy" id="182803"/>
    <lineage>
        <taxon>Eukaryota</taxon>
        <taxon>Metazoa</taxon>
        <taxon>Ecdysozoa</taxon>
        <taxon>Arthropoda</taxon>
        <taxon>Chelicerata</taxon>
        <taxon>Arachnida</taxon>
        <taxon>Araneae</taxon>
        <taxon>Araneomorphae</taxon>
        <taxon>Entelegynae</taxon>
        <taxon>Araneoidea</taxon>
        <taxon>Araneidae</taxon>
        <taxon>Araneus</taxon>
    </lineage>
</organism>
<protein>
    <submittedName>
        <fullName evidence="9">Protein prune 2</fullName>
    </submittedName>
</protein>
<dbReference type="InterPro" id="IPR001251">
    <property type="entry name" value="CRAL-TRIO_dom"/>
</dbReference>
<keyword evidence="5" id="KW-0479">Metal-binding</keyword>
<evidence type="ECO:0000256" key="4">
    <source>
        <dbReference type="ARBA" id="ARBA00022490"/>
    </source>
</evidence>
<dbReference type="Pfam" id="PF01368">
    <property type="entry name" value="DHH"/>
    <property type="match status" value="1"/>
</dbReference>
<dbReference type="SUPFAM" id="SSF64182">
    <property type="entry name" value="DHH phosphoesterases"/>
    <property type="match status" value="1"/>
</dbReference>
<evidence type="ECO:0000313" key="10">
    <source>
        <dbReference type="Proteomes" id="UP000499080"/>
    </source>
</evidence>
<keyword evidence="10" id="KW-1185">Reference proteome</keyword>
<dbReference type="GO" id="GO:0046872">
    <property type="term" value="F:metal ion binding"/>
    <property type="evidence" value="ECO:0007669"/>
    <property type="project" value="UniProtKB-KW"/>
</dbReference>
<dbReference type="EMBL" id="BGPR01001276">
    <property type="protein sequence ID" value="GBM49911.1"/>
    <property type="molecule type" value="Genomic_DNA"/>
</dbReference>
<evidence type="ECO:0000256" key="5">
    <source>
        <dbReference type="ARBA" id="ARBA00022723"/>
    </source>
</evidence>
<dbReference type="CDD" id="cd00170">
    <property type="entry name" value="SEC14"/>
    <property type="match status" value="1"/>
</dbReference>
<dbReference type="InterPro" id="IPR038222">
    <property type="entry name" value="DHHA2_dom_sf"/>
</dbReference>
<comment type="similarity">
    <text evidence="3">Belongs to the PPase class C family. Prune subfamily.</text>
</comment>
<dbReference type="PANTHER" id="PTHR12112:SF39">
    <property type="entry name" value="EG:152A3.5 PROTEIN (FBGN0003116_PN PROTEIN)"/>
    <property type="match status" value="1"/>
</dbReference>
<evidence type="ECO:0000256" key="6">
    <source>
        <dbReference type="ARBA" id="ARBA00022801"/>
    </source>
</evidence>
<keyword evidence="6" id="KW-0378">Hydrolase</keyword>
<evidence type="ECO:0000256" key="7">
    <source>
        <dbReference type="ARBA" id="ARBA00023211"/>
    </source>
</evidence>
<dbReference type="GO" id="GO:0004309">
    <property type="term" value="F:exopolyphosphatase activity"/>
    <property type="evidence" value="ECO:0007669"/>
    <property type="project" value="TreeGrafter"/>
</dbReference>
<dbReference type="PROSITE" id="PS50191">
    <property type="entry name" value="CRAL_TRIO"/>
    <property type="match status" value="1"/>
</dbReference>
<dbReference type="PANTHER" id="PTHR12112">
    <property type="entry name" value="BNIP - RELATED"/>
    <property type="match status" value="1"/>
</dbReference>
<evidence type="ECO:0000256" key="1">
    <source>
        <dbReference type="ARBA" id="ARBA00001936"/>
    </source>
</evidence>
<dbReference type="OrthoDB" id="19923at2759"/>
<reference evidence="9 10" key="1">
    <citation type="journal article" date="2019" name="Sci. Rep.">
        <title>Orb-weaving spider Araneus ventricosus genome elucidates the spidroin gene catalogue.</title>
        <authorList>
            <person name="Kono N."/>
            <person name="Nakamura H."/>
            <person name="Ohtoshi R."/>
            <person name="Moran D.A.P."/>
            <person name="Shinohara A."/>
            <person name="Yoshida Y."/>
            <person name="Fujiwara M."/>
            <person name="Mori M."/>
            <person name="Tomita M."/>
            <person name="Arakawa K."/>
        </authorList>
    </citation>
    <scope>NUCLEOTIDE SEQUENCE [LARGE SCALE GENOMIC DNA]</scope>
</reference>
<keyword evidence="7" id="KW-0464">Manganese</keyword>
<evidence type="ECO:0000256" key="2">
    <source>
        <dbReference type="ARBA" id="ARBA00004496"/>
    </source>
</evidence>
<dbReference type="FunFam" id="3.40.525.10:FF:000001">
    <property type="entry name" value="BCL2/adenovirus E1B protein-interacting protein 2"/>
    <property type="match status" value="1"/>
</dbReference>
<evidence type="ECO:0000259" key="8">
    <source>
        <dbReference type="PROSITE" id="PS50191"/>
    </source>
</evidence>
<dbReference type="GO" id="GO:0005737">
    <property type="term" value="C:cytoplasm"/>
    <property type="evidence" value="ECO:0007669"/>
    <property type="project" value="UniProtKB-SubCell"/>
</dbReference>
<dbReference type="Proteomes" id="UP000499080">
    <property type="component" value="Unassembled WGS sequence"/>
</dbReference>
<accession>A0A4Y2G971</accession>
<dbReference type="SUPFAM" id="SSF52087">
    <property type="entry name" value="CRAL/TRIO domain"/>
    <property type="match status" value="1"/>
</dbReference>
<dbReference type="InterPro" id="IPR022181">
    <property type="entry name" value="Bcl2-/adenovirus-E1B"/>
</dbReference>
<evidence type="ECO:0000256" key="3">
    <source>
        <dbReference type="ARBA" id="ARBA00010331"/>
    </source>
</evidence>
<dbReference type="InterPro" id="IPR001667">
    <property type="entry name" value="DDH_dom"/>
</dbReference>
<feature type="domain" description="CRAL-TRIO" evidence="8">
    <location>
        <begin position="554"/>
        <end position="707"/>
    </location>
</feature>
<dbReference type="Gene3D" id="3.90.1640.10">
    <property type="entry name" value="inorganic pyrophosphatase (n-terminal core)"/>
    <property type="match status" value="1"/>
</dbReference>
<dbReference type="Gene3D" id="3.40.525.10">
    <property type="entry name" value="CRAL-TRIO lipid binding domain"/>
    <property type="match status" value="1"/>
</dbReference>
<dbReference type="InterPro" id="IPR038763">
    <property type="entry name" value="DHH_sf"/>
</dbReference>
<dbReference type="Gene3D" id="3.10.310.20">
    <property type="entry name" value="DHHA2 domain"/>
    <property type="match status" value="1"/>
</dbReference>
<dbReference type="Pfam" id="PF12496">
    <property type="entry name" value="BNIP2"/>
    <property type="match status" value="1"/>
</dbReference>
<comment type="subcellular location">
    <subcellularLocation>
        <location evidence="2">Cytoplasm</location>
    </subcellularLocation>
</comment>
<dbReference type="InterPro" id="IPR036865">
    <property type="entry name" value="CRAL-TRIO_dom_sf"/>
</dbReference>
<gene>
    <name evidence="9" type="primary">Prune2_1</name>
    <name evidence="9" type="ORF">AVEN_117594_1</name>
</gene>
<dbReference type="SMART" id="SM01131">
    <property type="entry name" value="DHHA2"/>
    <property type="match status" value="1"/>
</dbReference>
<dbReference type="SMART" id="SM00516">
    <property type="entry name" value="SEC14"/>
    <property type="match status" value="1"/>
</dbReference>
<name>A0A4Y2G971_ARAVE</name>
<dbReference type="Pfam" id="PF13716">
    <property type="entry name" value="CRAL_TRIO_2"/>
    <property type="match status" value="1"/>
</dbReference>
<dbReference type="InterPro" id="IPR004097">
    <property type="entry name" value="DHHA2"/>
</dbReference>
<comment type="cofactor">
    <cofactor evidence="1">
        <name>Mn(2+)</name>
        <dbReference type="ChEBI" id="CHEBI:29035"/>
    </cofactor>
</comment>
<evidence type="ECO:0000313" key="9">
    <source>
        <dbReference type="EMBL" id="GBM49911.1"/>
    </source>
</evidence>
<dbReference type="Pfam" id="PF02833">
    <property type="entry name" value="DHHA2"/>
    <property type="match status" value="1"/>
</dbReference>
<proteinExistence type="inferred from homology"/>
<keyword evidence="4" id="KW-0963">Cytoplasm</keyword>
<dbReference type="AlphaFoldDB" id="A0A4Y2G971"/>
<sequence length="747" mass="85137">MELYLQECKHNLKNASESSKIQIVLGNESCDLDSAISSLVMAYFIFKVQKTADIVIPVLNVKRKELAVRTEVVFFLEETSISISDVICIDEIDLKALHEKGKLSLVLVDHNTLSVEQSYLDSRVVQIFDHHQIDNPDNLKKINAKVEPVGSCCTLVAEEILNSNASLMDPQVAMLLYGTILLDTICLNETAQRVTEKDRKIIAKLETILEGVNRNEVFETLQKVKFDVSKLTPVQLLYKDTKLISDNSTSIVLISYPGLLQDVLQEESFRSALEDMVSSKNLSSIILLGMKVAEGQSIVRRQIAVYDKNPSSLEKISKYLQKLENPSLGLRQLPFCGYPLTLFEQENIALTRKFVLPAMQNYLKFDQSGHSDLNNSYDNSNENISKNVNSVDNYEVEFPEDVIPTYQAEPLDFPDSPDHSRLLGMPFQSPMSGQVSLISEPDEVEFKKSDATPEGTGTLKRIAVHPKVLESEYVEDDQRSLSSLSNRSDAFSQSEDIILDDDAATIDDLDNSDCDSDLDSPISDRIPEMSAAEEFEEERSWKTCTVNGEDKKIDMKVIEPYRKVLSHGGYQNSSGHAIIIFSACYLPDRSRKDYEYVMDNLFLYVITTLDELVADDYILVYLHGATDRSNMPSFGWLKRCYQMIDRRLRKNLKGLYLVHPTFWLKTIVIMTRPFISSKFTRKLKFVYNLKELSNLIPLDYVCIPDKVKQLDFEKCMREYIRQMKTHNLNSNPVYITYLNSLYKTEMS</sequence>